<dbReference type="InterPro" id="IPR050696">
    <property type="entry name" value="FtsA/MreB"/>
</dbReference>
<dbReference type="CDD" id="cd24049">
    <property type="entry name" value="ASKHA_NBD_PilM"/>
    <property type="match status" value="1"/>
</dbReference>
<dbReference type="InterPro" id="IPR043129">
    <property type="entry name" value="ATPase_NBD"/>
</dbReference>
<dbReference type="Pfam" id="PF11104">
    <property type="entry name" value="PilM_2"/>
    <property type="match status" value="1"/>
</dbReference>
<dbReference type="EMBL" id="JAPFCC010000001">
    <property type="protein sequence ID" value="MCW7556311.1"/>
    <property type="molecule type" value="Genomic_DNA"/>
</dbReference>
<feature type="domain" description="SHS2" evidence="1">
    <location>
        <begin position="12"/>
        <end position="179"/>
    </location>
</feature>
<dbReference type="NCBIfam" id="TIGR01175">
    <property type="entry name" value="pilM"/>
    <property type="match status" value="1"/>
</dbReference>
<dbReference type="Gene3D" id="3.30.1490.300">
    <property type="match status" value="1"/>
</dbReference>
<dbReference type="RefSeq" id="WP_262566003.1">
    <property type="nucleotide sequence ID" value="NZ_JAPFCC010000001.1"/>
</dbReference>
<name>A0ABT3N3X2_9GAMM</name>
<dbReference type="PANTHER" id="PTHR32432">
    <property type="entry name" value="CELL DIVISION PROTEIN FTSA-RELATED"/>
    <property type="match status" value="1"/>
</dbReference>
<dbReference type="Gene3D" id="3.30.420.40">
    <property type="match status" value="2"/>
</dbReference>
<keyword evidence="3" id="KW-1185">Reference proteome</keyword>
<dbReference type="SMART" id="SM00842">
    <property type="entry name" value="FtsA"/>
    <property type="match status" value="1"/>
</dbReference>
<dbReference type="Proteomes" id="UP001209854">
    <property type="component" value="Unassembled WGS sequence"/>
</dbReference>
<proteinExistence type="predicted"/>
<dbReference type="SUPFAM" id="SSF53067">
    <property type="entry name" value="Actin-like ATPase domain"/>
    <property type="match status" value="2"/>
</dbReference>
<evidence type="ECO:0000313" key="3">
    <source>
        <dbReference type="Proteomes" id="UP001209854"/>
    </source>
</evidence>
<evidence type="ECO:0000259" key="1">
    <source>
        <dbReference type="SMART" id="SM00842"/>
    </source>
</evidence>
<comment type="caution">
    <text evidence="2">The sequence shown here is derived from an EMBL/GenBank/DDBJ whole genome shotgun (WGS) entry which is preliminary data.</text>
</comment>
<accession>A0ABT3N3X2</accession>
<sequence>MLGLFKNKSSSVLGIDISSTSVKVLELSRSGDKYRVEAFGEQPLAPGAVIENNIQETEAVGEAIAKAVAHSRSGVKNAAIAVSGSAVITKTIEMDASLSDDEMESQIAVEADQYIPYALDEVAIDFEVLGLKEKNPERAEVLLAACRRDNVELRETALEAAGLKAKVVDVEAFAMERVFELLEDLLELPEDDPVVAIIDIGASNTSLNVLSKGQNIYTREQLFGGRQLTDEIQRRYGLEPEEAEQAKCKGGLPGDYESEVLEPFKEAVIQQVSRSLQFFYSATRFNDVDAVILAGGSSSLNGLAALMQDKLGTQTIVANPFAKMSVAGKVDASKLASNAPALAIACGLAMRSFD</sequence>
<reference evidence="2 3" key="1">
    <citation type="submission" date="2022-10" db="EMBL/GenBank/DDBJ databases">
        <title>High-quality genome sequences of two octocoral-associated bacteria, Endozoicomonas euniceicola EF212 and Endozoicomonas gorgoniicola PS125.</title>
        <authorList>
            <person name="Chiou Y.-J."/>
            <person name="Chen Y.-H."/>
        </authorList>
    </citation>
    <scope>NUCLEOTIDE SEQUENCE [LARGE SCALE GENOMIC DNA]</scope>
    <source>
        <strain evidence="2 3">PS125</strain>
    </source>
</reference>
<dbReference type="PANTHER" id="PTHR32432:SF3">
    <property type="entry name" value="ETHANOLAMINE UTILIZATION PROTEIN EUTJ"/>
    <property type="match status" value="1"/>
</dbReference>
<dbReference type="InterPro" id="IPR005883">
    <property type="entry name" value="PilM"/>
</dbReference>
<gene>
    <name evidence="2" type="ORF">NX722_27505</name>
</gene>
<evidence type="ECO:0000313" key="2">
    <source>
        <dbReference type="EMBL" id="MCW7556311.1"/>
    </source>
</evidence>
<dbReference type="PIRSF" id="PIRSF019169">
    <property type="entry name" value="PilM"/>
    <property type="match status" value="1"/>
</dbReference>
<protein>
    <submittedName>
        <fullName evidence="2">Pilus assembly protein PilM</fullName>
    </submittedName>
</protein>
<dbReference type="InterPro" id="IPR003494">
    <property type="entry name" value="SHS2_FtsA"/>
</dbReference>
<organism evidence="2 3">
    <name type="scientific">Endozoicomonas gorgoniicola</name>
    <dbReference type="NCBI Taxonomy" id="1234144"/>
    <lineage>
        <taxon>Bacteria</taxon>
        <taxon>Pseudomonadati</taxon>
        <taxon>Pseudomonadota</taxon>
        <taxon>Gammaproteobacteria</taxon>
        <taxon>Oceanospirillales</taxon>
        <taxon>Endozoicomonadaceae</taxon>
        <taxon>Endozoicomonas</taxon>
    </lineage>
</organism>